<dbReference type="PANTHER" id="PTHR43775">
    <property type="entry name" value="FATTY ACID SYNTHASE"/>
    <property type="match status" value="1"/>
</dbReference>
<proteinExistence type="predicted"/>
<evidence type="ECO:0000256" key="4">
    <source>
        <dbReference type="ARBA" id="ARBA00022490"/>
    </source>
</evidence>
<dbReference type="SMART" id="SM00823">
    <property type="entry name" value="PKS_PP"/>
    <property type="match status" value="2"/>
</dbReference>
<keyword evidence="8" id="KW-0511">Multifunctional enzyme</keyword>
<evidence type="ECO:0000256" key="2">
    <source>
        <dbReference type="ARBA" id="ARBA00004792"/>
    </source>
</evidence>
<dbReference type="InterPro" id="IPR014030">
    <property type="entry name" value="Ketoacyl_synth_N"/>
</dbReference>
<feature type="region of interest" description="Disordered" evidence="9">
    <location>
        <begin position="479"/>
        <end position="520"/>
    </location>
</feature>
<keyword evidence="7" id="KW-0677">Repeat</keyword>
<dbReference type="InterPro" id="IPR054514">
    <property type="entry name" value="RhiE-like_linker"/>
</dbReference>
<gene>
    <name evidence="12" type="ORF">JE024_00010</name>
</gene>
<keyword evidence="5" id="KW-0597">Phosphoprotein</keyword>
<evidence type="ECO:0000256" key="6">
    <source>
        <dbReference type="ARBA" id="ARBA00022679"/>
    </source>
</evidence>
<dbReference type="Gene3D" id="3.40.47.10">
    <property type="match status" value="1"/>
</dbReference>
<dbReference type="Pfam" id="PF00550">
    <property type="entry name" value="PP-binding"/>
    <property type="match status" value="2"/>
</dbReference>
<reference evidence="12 13" key="1">
    <citation type="journal article" date="2016" name="Arch. Microbiol.">
        <title>Streptomyces zhihengii sp. nov., isolated from rhizospheric soil of Psammosilene tunicoides.</title>
        <authorList>
            <person name="Huang M.J."/>
            <person name="Fei J.J."/>
            <person name="Salam N."/>
            <person name="Kim C.J."/>
            <person name="Hozzein W.N."/>
            <person name="Xiao M."/>
            <person name="Huang H.Q."/>
            <person name="Li W.J."/>
        </authorList>
    </citation>
    <scope>NUCLEOTIDE SEQUENCE [LARGE SCALE GENOMIC DNA]</scope>
    <source>
        <strain evidence="12 13">YIM T102</strain>
    </source>
</reference>
<evidence type="ECO:0000256" key="8">
    <source>
        <dbReference type="ARBA" id="ARBA00023268"/>
    </source>
</evidence>
<dbReference type="InterPro" id="IPR029063">
    <property type="entry name" value="SAM-dependent_MTases_sf"/>
</dbReference>
<dbReference type="InterPro" id="IPR029058">
    <property type="entry name" value="AB_hydrolase_fold"/>
</dbReference>
<feature type="domain" description="Carrier" evidence="10">
    <location>
        <begin position="1122"/>
        <end position="1198"/>
    </location>
</feature>
<feature type="domain" description="Ketosynthase family 3 (KS3)" evidence="11">
    <location>
        <begin position="525"/>
        <end position="952"/>
    </location>
</feature>
<dbReference type="InterPro" id="IPR014031">
    <property type="entry name" value="Ketoacyl_synth_C"/>
</dbReference>
<dbReference type="InterPro" id="IPR016039">
    <property type="entry name" value="Thiolase-like"/>
</dbReference>
<dbReference type="InterPro" id="IPR050091">
    <property type="entry name" value="PKS_NRPS_Biosynth_Enz"/>
</dbReference>
<feature type="domain" description="Carrier" evidence="10">
    <location>
        <begin position="399"/>
        <end position="473"/>
    </location>
</feature>
<dbReference type="SUPFAM" id="SSF53901">
    <property type="entry name" value="Thiolase-like"/>
    <property type="match status" value="1"/>
</dbReference>
<evidence type="ECO:0000313" key="12">
    <source>
        <dbReference type="EMBL" id="MBM9617134.1"/>
    </source>
</evidence>
<dbReference type="Gene3D" id="1.10.1200.10">
    <property type="entry name" value="ACP-like"/>
    <property type="match status" value="2"/>
</dbReference>
<organism evidence="12 13">
    <name type="scientific">Streptomyces zhihengii</name>
    <dbReference type="NCBI Taxonomy" id="1818004"/>
    <lineage>
        <taxon>Bacteria</taxon>
        <taxon>Bacillati</taxon>
        <taxon>Actinomycetota</taxon>
        <taxon>Actinomycetes</taxon>
        <taxon>Kitasatosporales</taxon>
        <taxon>Streptomycetaceae</taxon>
        <taxon>Streptomyces</taxon>
    </lineage>
</organism>
<dbReference type="RefSeq" id="WP_205371567.1">
    <property type="nucleotide sequence ID" value="NZ_JAFEJA010000001.1"/>
</dbReference>
<dbReference type="GO" id="GO:0032259">
    <property type="term" value="P:methylation"/>
    <property type="evidence" value="ECO:0007669"/>
    <property type="project" value="UniProtKB-KW"/>
</dbReference>
<protein>
    <submittedName>
        <fullName evidence="12">Methyltransferase</fullName>
    </submittedName>
</protein>
<dbReference type="InterPro" id="IPR020841">
    <property type="entry name" value="PKS_Beta-ketoAc_synthase_dom"/>
</dbReference>
<dbReference type="CDD" id="cd00833">
    <property type="entry name" value="PKS"/>
    <property type="match status" value="1"/>
</dbReference>
<dbReference type="CDD" id="cd02440">
    <property type="entry name" value="AdoMet_MTases"/>
    <property type="match status" value="1"/>
</dbReference>
<dbReference type="Pfam" id="PF22336">
    <property type="entry name" value="RhiE-like_linker"/>
    <property type="match status" value="1"/>
</dbReference>
<sequence>MKQLLLDFLWSHLRGLGAFRAPGQTPEAARESAGLAPAYGAWFDECLRLFEAAGRIERRDGRILLDGAVPGRPIEELWREWETVKPTWQGNPDLAATHLLVETTLRVLPDILGGRRPATEVLFPGGSLELVQNAYTTNPASAFFNQVLATDLVARLRRRAGVTPDPARILEIGAGTGATTAVVLEALRSARLDVGEYCYTDISRVFLNHADSSFGAANPSLTRTILDIERPVAEQGLTLGGYDAVVAANVLHATRDIRRTLRNAKALLVPGGLLVLNELTANNLLSQFSFGLLDGWWRYEDPHLRIPGSPLLSTALWRHVLTQEGFRAIALPAQDAEDLGQQIIVAESDGVIRQATARPRPAAPHEAPVRESASPVRESAARTVAGHSTDSEPADRLRVHIEAVALDVLAKALDIPRTRIGRGDPFSDFGLDSIFAVNVARTLGATLGIDLDITVLFEHNTLAELGGFIVSEYAEDLRDVLPPEPAPPDRTPDPVHPRPRAEPDRAPGPVHSRPQPQAEVDEPALDGMAIVGMAARFPGADDIDAFWRIVEQGGRCITAPPEKRADWAGHGDEAAALRGGFLDGVYEFDPLFFRMSMTEARQVTPELRLLLMTSWNAVEDAGYRPSELRKRPTGVFVATTQSEYRPAATDLMSLPSPAMVPNRISYLLDLNGPSEQCDTTCSSSFVALHRAIRSIRDGECEQALVGGVNLVMSPAGFGGMRAAGMLSPHGDVRPFQEGADGTARSEGVAAVLVKPLRRALEDGDHVHCVVRGTGVAHGGRGVSFTAPNIKGMKTAVARACADAAIDPGAVDYIETHGMSSALADGAELAALGAGLRSQDDGADDGADDGPDGGAHVTYLGSVKPCIGHTEVVSGLAALVKTAQAMRHGVIPALPGFGRLHPDLSLKGTRMRVATRNLPWPERTDHAGRPLPRLAGMHSFGIGGVNAHVVLEQHIAPAAPDDEPGAQVLVLSAQSVDALRERARMLMHRLAGADPRSWADIAYTLQVGREAMRCRLAFVAPSTDEAARVLGGWLDGDPDTLARVRFADGVDTADGAGHAGDPARLDHAAQLWVAGTSVDWAPLRRGARRRRITLPGYPFARLTCFAEQAPRPDRARHEGAGPPDSVDGEAFVAELVASVLGLARHEIDGTRSLADYGLNSLLLVAMLGRISQVFPGFRPEWWQPHDTLDDVVARLSGAAVRSGQAPVQGHVPAPELVRLNGATEGRPVFWIHGALAGVESYRTIAERIGRPFYGIQARGLLTEDAPIEGVAAMADHYTAVIRSVQPEGPYDIGGFCLGGIVAYEVTRRLQAQGQDVASLTMVDSPDGNGLAKSNANGFQSARSAALQVVNSLLWPAGERDPAVLRARLVHRDEVAEELDEDAFVGRLAELAAERGLAMRPAQIARFTRRNMAIQLAYRLGEHTVGPLPRPRAVACTYFRNLRGLFLGEVEPYFQVAGETFSLDHVDYRQDWEREMPGLRLVDIDAANHMTILNDAGPLAAIEETCVALYAPDEIGDFRG</sequence>
<comment type="pathway">
    <text evidence="2">Antibiotic biosynthesis.</text>
</comment>
<dbReference type="PROSITE" id="PS00012">
    <property type="entry name" value="PHOSPHOPANTETHEINE"/>
    <property type="match status" value="1"/>
</dbReference>
<dbReference type="SUPFAM" id="SSF53335">
    <property type="entry name" value="S-adenosyl-L-methionine-dependent methyltransferases"/>
    <property type="match status" value="1"/>
</dbReference>
<evidence type="ECO:0000256" key="7">
    <source>
        <dbReference type="ARBA" id="ARBA00022737"/>
    </source>
</evidence>
<dbReference type="SUPFAM" id="SSF47336">
    <property type="entry name" value="ACP-like"/>
    <property type="match status" value="2"/>
</dbReference>
<dbReference type="PROSITE" id="PS50075">
    <property type="entry name" value="CARRIER"/>
    <property type="match status" value="2"/>
</dbReference>
<dbReference type="EMBL" id="JAFEJA010000001">
    <property type="protein sequence ID" value="MBM9617134.1"/>
    <property type="molecule type" value="Genomic_DNA"/>
</dbReference>
<accession>A0ABS2UHY3</accession>
<evidence type="ECO:0000256" key="1">
    <source>
        <dbReference type="ARBA" id="ARBA00004496"/>
    </source>
</evidence>
<dbReference type="PANTHER" id="PTHR43775:SF37">
    <property type="entry name" value="SI:DKEY-61P9.11"/>
    <property type="match status" value="1"/>
</dbReference>
<evidence type="ECO:0000256" key="5">
    <source>
        <dbReference type="ARBA" id="ARBA00022553"/>
    </source>
</evidence>
<dbReference type="SUPFAM" id="SSF53474">
    <property type="entry name" value="alpha/beta-Hydrolases"/>
    <property type="match status" value="1"/>
</dbReference>
<dbReference type="Pfam" id="PF00975">
    <property type="entry name" value="Thioesterase"/>
    <property type="match status" value="1"/>
</dbReference>
<dbReference type="InterPro" id="IPR013217">
    <property type="entry name" value="Methyltransf_12"/>
</dbReference>
<keyword evidence="4" id="KW-0963">Cytoplasm</keyword>
<evidence type="ECO:0000313" key="13">
    <source>
        <dbReference type="Proteomes" id="UP000664109"/>
    </source>
</evidence>
<dbReference type="InterPro" id="IPR006162">
    <property type="entry name" value="Ppantetheine_attach_site"/>
</dbReference>
<dbReference type="InterPro" id="IPR020806">
    <property type="entry name" value="PKS_PP-bd"/>
</dbReference>
<dbReference type="InterPro" id="IPR001031">
    <property type="entry name" value="Thioesterase"/>
</dbReference>
<dbReference type="Gene3D" id="3.40.50.150">
    <property type="entry name" value="Vaccinia Virus protein VP39"/>
    <property type="match status" value="1"/>
</dbReference>
<dbReference type="Proteomes" id="UP000664109">
    <property type="component" value="Unassembled WGS sequence"/>
</dbReference>
<evidence type="ECO:0000256" key="9">
    <source>
        <dbReference type="SAM" id="MobiDB-lite"/>
    </source>
</evidence>
<dbReference type="Pfam" id="PF02801">
    <property type="entry name" value="Ketoacyl-synt_C"/>
    <property type="match status" value="1"/>
</dbReference>
<keyword evidence="3" id="KW-0596">Phosphopantetheine</keyword>
<feature type="compositionally biased region" description="Basic and acidic residues" evidence="9">
    <location>
        <begin position="490"/>
        <end position="505"/>
    </location>
</feature>
<name>A0ABS2UHY3_9ACTN</name>
<keyword evidence="6" id="KW-0808">Transferase</keyword>
<evidence type="ECO:0000259" key="10">
    <source>
        <dbReference type="PROSITE" id="PS50075"/>
    </source>
</evidence>
<dbReference type="Gene3D" id="3.40.50.1820">
    <property type="entry name" value="alpha/beta hydrolase"/>
    <property type="match status" value="1"/>
</dbReference>
<dbReference type="GO" id="GO:0008168">
    <property type="term" value="F:methyltransferase activity"/>
    <property type="evidence" value="ECO:0007669"/>
    <property type="project" value="UniProtKB-KW"/>
</dbReference>
<keyword evidence="12" id="KW-0489">Methyltransferase</keyword>
<comment type="caution">
    <text evidence="12">The sequence shown here is derived from an EMBL/GenBank/DDBJ whole genome shotgun (WGS) entry which is preliminary data.</text>
</comment>
<dbReference type="InterPro" id="IPR036736">
    <property type="entry name" value="ACP-like_sf"/>
</dbReference>
<dbReference type="InterPro" id="IPR009081">
    <property type="entry name" value="PP-bd_ACP"/>
</dbReference>
<dbReference type="Pfam" id="PF00109">
    <property type="entry name" value="ketoacyl-synt"/>
    <property type="match status" value="1"/>
</dbReference>
<dbReference type="SMART" id="SM01294">
    <property type="entry name" value="PKS_PP_betabranch"/>
    <property type="match status" value="1"/>
</dbReference>
<dbReference type="Pfam" id="PF08242">
    <property type="entry name" value="Methyltransf_12"/>
    <property type="match status" value="1"/>
</dbReference>
<comment type="subcellular location">
    <subcellularLocation>
        <location evidence="1">Cytoplasm</location>
    </subcellularLocation>
</comment>
<evidence type="ECO:0000256" key="3">
    <source>
        <dbReference type="ARBA" id="ARBA00022450"/>
    </source>
</evidence>
<evidence type="ECO:0000259" key="11">
    <source>
        <dbReference type="PROSITE" id="PS52004"/>
    </source>
</evidence>
<dbReference type="SMART" id="SM00825">
    <property type="entry name" value="PKS_KS"/>
    <property type="match status" value="1"/>
</dbReference>
<dbReference type="PROSITE" id="PS52004">
    <property type="entry name" value="KS3_2"/>
    <property type="match status" value="1"/>
</dbReference>
<dbReference type="Gene3D" id="1.10.1240.100">
    <property type="match status" value="1"/>
</dbReference>
<keyword evidence="13" id="KW-1185">Reference proteome</keyword>
<feature type="region of interest" description="Disordered" evidence="9">
    <location>
        <begin position="357"/>
        <end position="392"/>
    </location>
</feature>
<feature type="compositionally biased region" description="Low complexity" evidence="9">
    <location>
        <begin position="357"/>
        <end position="366"/>
    </location>
</feature>